<dbReference type="EMBL" id="LN831303">
    <property type="protein sequence ID" value="CQH64273.1"/>
    <property type="molecule type" value="Genomic_DNA"/>
</dbReference>
<gene>
    <name evidence="1" type="ORF">HHUB_4343</name>
</gene>
<reference evidence="2" key="1">
    <citation type="journal article" date="2016" name="Environ. Microbiol.">
        <title>The complete genome of a viable archaeum isolated from 123-million-year-old rock salt.</title>
        <authorList>
            <person name="Jaakkola S.T."/>
            <person name="Pfeiffer F."/>
            <person name="Ravantti J.J."/>
            <person name="Guo Q."/>
            <person name="Liu Y."/>
            <person name="Chen X."/>
            <person name="Ma H."/>
            <person name="Yang C."/>
            <person name="Oksanen H.M."/>
            <person name="Bamford D.H."/>
        </authorList>
    </citation>
    <scope>NUCLEOTIDE SEQUENCE</scope>
    <source>
        <strain evidence="2">JI20-1</strain>
        <plasmid evidence="2">Plasmid pSTJ001</plasmid>
    </source>
</reference>
<dbReference type="KEGG" id="hhb:Hhub_4343"/>
<sequence length="128" mass="14327">MESRRQYLVGLVGVISISGCLSTSSPSAEVTRIQLINKTEREHDFTVTLREDGQRVYQESFTVASEEGNRTAMITEIPSNRGRIEVEVAVAKEEVSSSIEYTEKECYDMIITYSQSGFDFYSNSSGDC</sequence>
<dbReference type="AlphaFoldDB" id="A0A0U5H4V1"/>
<dbReference type="PROSITE" id="PS51257">
    <property type="entry name" value="PROKAR_LIPOPROTEIN"/>
    <property type="match status" value="1"/>
</dbReference>
<evidence type="ECO:0000313" key="2">
    <source>
        <dbReference type="Proteomes" id="UP000066737"/>
    </source>
</evidence>
<geneLocation type="plasmid" evidence="2">
    <name>pSTJ001</name>
</geneLocation>
<accession>A0A0U5H4V1</accession>
<name>A0A0U5H4V1_9EURY</name>
<keyword evidence="2" id="KW-1185">Reference proteome</keyword>
<dbReference type="Proteomes" id="UP000066737">
    <property type="component" value="Plasmid pSTJ001"/>
</dbReference>
<proteinExistence type="predicted"/>
<organism evidence="1 2">
    <name type="scientific">Halobacterium hubeiense</name>
    <dbReference type="NCBI Taxonomy" id="1407499"/>
    <lineage>
        <taxon>Archaea</taxon>
        <taxon>Methanobacteriati</taxon>
        <taxon>Methanobacteriota</taxon>
        <taxon>Stenosarchaea group</taxon>
        <taxon>Halobacteria</taxon>
        <taxon>Halobacteriales</taxon>
        <taxon>Halobacteriaceae</taxon>
        <taxon>Halobacterium</taxon>
    </lineage>
</organism>
<evidence type="ECO:0000313" key="1">
    <source>
        <dbReference type="EMBL" id="CQH64273.1"/>
    </source>
</evidence>
<protein>
    <submittedName>
        <fullName evidence="1">Uncharacterized protein</fullName>
    </submittedName>
</protein>